<evidence type="ECO:0000256" key="3">
    <source>
        <dbReference type="ARBA" id="ARBA00013252"/>
    </source>
</evidence>
<evidence type="ECO:0000313" key="6">
    <source>
        <dbReference type="EMBL" id="KAL0487227.1"/>
    </source>
</evidence>
<comment type="caution">
    <text evidence="6">The sequence shown here is derived from an EMBL/GenBank/DDBJ whole genome shotgun (WGS) entry which is preliminary data.</text>
</comment>
<evidence type="ECO:0000256" key="5">
    <source>
        <dbReference type="ARBA" id="ARBA00030497"/>
    </source>
</evidence>
<proteinExistence type="inferred from homology"/>
<dbReference type="EMBL" id="JAOPGA020001325">
    <property type="protein sequence ID" value="KAL0487227.1"/>
    <property type="molecule type" value="Genomic_DNA"/>
</dbReference>
<dbReference type="Proteomes" id="UP001431209">
    <property type="component" value="Unassembled WGS sequence"/>
</dbReference>
<reference evidence="6 7" key="1">
    <citation type="submission" date="2024-03" db="EMBL/GenBank/DDBJ databases">
        <title>The Acrasis kona genome and developmental transcriptomes reveal deep origins of eukaryotic multicellular pathways.</title>
        <authorList>
            <person name="Sheikh S."/>
            <person name="Fu C.-J."/>
            <person name="Brown M.W."/>
            <person name="Baldauf S.L."/>
        </authorList>
    </citation>
    <scope>NUCLEOTIDE SEQUENCE [LARGE SCALE GENOMIC DNA]</scope>
    <source>
        <strain evidence="6 7">ATCC MYA-3509</strain>
    </source>
</reference>
<dbReference type="PANTHER" id="PTHR12599">
    <property type="entry name" value="PTERIN-4-ALPHA-CARBINOLAMINE DEHYDRATASE"/>
    <property type="match status" value="1"/>
</dbReference>
<dbReference type="AlphaFoldDB" id="A0AAW2ZD46"/>
<protein>
    <recommendedName>
        <fullName evidence="3">4a-hydroxytetrahydrobiopterin dehydratase</fullName>
        <ecNumber evidence="3">4.2.1.96</ecNumber>
    </recommendedName>
    <alternativeName>
        <fullName evidence="5">4-alpha-hydroxy-tetrahydropterin dehydratase</fullName>
    </alternativeName>
</protein>
<organism evidence="6 7">
    <name type="scientific">Acrasis kona</name>
    <dbReference type="NCBI Taxonomy" id="1008807"/>
    <lineage>
        <taxon>Eukaryota</taxon>
        <taxon>Discoba</taxon>
        <taxon>Heterolobosea</taxon>
        <taxon>Tetramitia</taxon>
        <taxon>Eutetramitia</taxon>
        <taxon>Acrasidae</taxon>
        <taxon>Acrasis</taxon>
    </lineage>
</organism>
<dbReference type="SUPFAM" id="SSF55248">
    <property type="entry name" value="PCD-like"/>
    <property type="match status" value="1"/>
</dbReference>
<comment type="similarity">
    <text evidence="2">Belongs to the pterin-4-alpha-carbinolamine dehydratase family.</text>
</comment>
<accession>A0AAW2ZD46</accession>
<dbReference type="HAMAP" id="MF_00434">
    <property type="entry name" value="Pterin_4_alpha"/>
    <property type="match status" value="1"/>
</dbReference>
<dbReference type="PANTHER" id="PTHR12599:SF0">
    <property type="entry name" value="PTERIN-4-ALPHA-CARBINOLAMINE DEHYDRATASE"/>
    <property type="match status" value="1"/>
</dbReference>
<dbReference type="EC" id="4.2.1.96" evidence="3"/>
<sequence>MLRTLNPAIVLSTRGYATRQILDQINPSWSLIDNNHAIKKQYNFKDFKQAFAFMTKVADKAEEMNHHPEWFNVYNKVDVRLTTHDHKTITQKDVDLAKFMDDCAKNLE</sequence>
<dbReference type="Gene3D" id="3.30.1360.20">
    <property type="entry name" value="Transcriptional coactivator/pterin dehydratase"/>
    <property type="match status" value="1"/>
</dbReference>
<gene>
    <name evidence="6" type="ORF">AKO1_001124</name>
</gene>
<keyword evidence="4" id="KW-0456">Lyase</keyword>
<comment type="catalytic activity">
    <reaction evidence="1">
        <text>(4aS,6R)-4a-hydroxy-L-erythro-5,6,7,8-tetrahydrobiopterin = (6R)-L-erythro-6,7-dihydrobiopterin + H2O</text>
        <dbReference type="Rhea" id="RHEA:11920"/>
        <dbReference type="ChEBI" id="CHEBI:15377"/>
        <dbReference type="ChEBI" id="CHEBI:15642"/>
        <dbReference type="ChEBI" id="CHEBI:43120"/>
        <dbReference type="EC" id="4.2.1.96"/>
    </reaction>
</comment>
<dbReference type="InterPro" id="IPR036428">
    <property type="entry name" value="PCD_sf"/>
</dbReference>
<name>A0AAW2ZD46_9EUKA</name>
<dbReference type="CDD" id="cd00914">
    <property type="entry name" value="PCD_DCoH_subfamily_b"/>
    <property type="match status" value="1"/>
</dbReference>
<keyword evidence="7" id="KW-1185">Reference proteome</keyword>
<dbReference type="NCBIfam" id="NF002018">
    <property type="entry name" value="PRK00823.1-3"/>
    <property type="match status" value="1"/>
</dbReference>
<dbReference type="GO" id="GO:0006729">
    <property type="term" value="P:tetrahydrobiopterin biosynthetic process"/>
    <property type="evidence" value="ECO:0007669"/>
    <property type="project" value="InterPro"/>
</dbReference>
<dbReference type="InterPro" id="IPR001533">
    <property type="entry name" value="Pterin_deHydtase"/>
</dbReference>
<dbReference type="GO" id="GO:0008124">
    <property type="term" value="F:4-alpha-hydroxytetrahydrobiopterin dehydratase activity"/>
    <property type="evidence" value="ECO:0007669"/>
    <property type="project" value="UniProtKB-EC"/>
</dbReference>
<evidence type="ECO:0000256" key="1">
    <source>
        <dbReference type="ARBA" id="ARBA00001554"/>
    </source>
</evidence>
<evidence type="ECO:0000313" key="7">
    <source>
        <dbReference type="Proteomes" id="UP001431209"/>
    </source>
</evidence>
<dbReference type="Pfam" id="PF01329">
    <property type="entry name" value="Pterin_4a"/>
    <property type="match status" value="1"/>
</dbReference>
<evidence type="ECO:0000256" key="2">
    <source>
        <dbReference type="ARBA" id="ARBA00006472"/>
    </source>
</evidence>
<evidence type="ECO:0000256" key="4">
    <source>
        <dbReference type="ARBA" id="ARBA00023239"/>
    </source>
</evidence>